<evidence type="ECO:0000313" key="1">
    <source>
        <dbReference type="EMBL" id="KAH7846270.1"/>
    </source>
</evidence>
<dbReference type="Proteomes" id="UP000828048">
    <property type="component" value="Chromosome 5"/>
</dbReference>
<proteinExistence type="predicted"/>
<organism evidence="1 2">
    <name type="scientific">Vaccinium darrowii</name>
    <dbReference type="NCBI Taxonomy" id="229202"/>
    <lineage>
        <taxon>Eukaryota</taxon>
        <taxon>Viridiplantae</taxon>
        <taxon>Streptophyta</taxon>
        <taxon>Embryophyta</taxon>
        <taxon>Tracheophyta</taxon>
        <taxon>Spermatophyta</taxon>
        <taxon>Magnoliopsida</taxon>
        <taxon>eudicotyledons</taxon>
        <taxon>Gunneridae</taxon>
        <taxon>Pentapetalae</taxon>
        <taxon>asterids</taxon>
        <taxon>Ericales</taxon>
        <taxon>Ericaceae</taxon>
        <taxon>Vaccinioideae</taxon>
        <taxon>Vaccinieae</taxon>
        <taxon>Vaccinium</taxon>
    </lineage>
</organism>
<protein>
    <submittedName>
        <fullName evidence="1">Uncharacterized protein</fullName>
    </submittedName>
</protein>
<gene>
    <name evidence="1" type="ORF">Vadar_011941</name>
</gene>
<keyword evidence="2" id="KW-1185">Reference proteome</keyword>
<name>A0ACB7Y040_9ERIC</name>
<comment type="caution">
    <text evidence="1">The sequence shown here is derived from an EMBL/GenBank/DDBJ whole genome shotgun (WGS) entry which is preliminary data.</text>
</comment>
<accession>A0ACB7Y040</accession>
<dbReference type="EMBL" id="CM037155">
    <property type="protein sequence ID" value="KAH7846270.1"/>
    <property type="molecule type" value="Genomic_DNA"/>
</dbReference>
<sequence length="131" mass="14987">MDGDGRKKWTKFGRRLAAVVVVWRGVSLNKFEFVKTLDREIRVRKPRFRSSSKLQKERERGRDLRCLEVDNNDRVDGDDLVCLFFKQEMELSLIGLQNAGKTSLVNVVAIPVILFPSIWPEISALKIAAAN</sequence>
<evidence type="ECO:0000313" key="2">
    <source>
        <dbReference type="Proteomes" id="UP000828048"/>
    </source>
</evidence>
<reference evidence="1 2" key="1">
    <citation type="journal article" date="2021" name="Hortic Res">
        <title>High-quality reference genome and annotation aids understanding of berry development for evergreen blueberry (Vaccinium darrowii).</title>
        <authorList>
            <person name="Yu J."/>
            <person name="Hulse-Kemp A.M."/>
            <person name="Babiker E."/>
            <person name="Staton M."/>
        </authorList>
    </citation>
    <scope>NUCLEOTIDE SEQUENCE [LARGE SCALE GENOMIC DNA]</scope>
    <source>
        <strain evidence="2">cv. NJ 8807/NJ 8810</strain>
        <tissue evidence="1">Young leaf</tissue>
    </source>
</reference>